<feature type="region of interest" description="Disordered" evidence="1">
    <location>
        <begin position="419"/>
        <end position="482"/>
    </location>
</feature>
<dbReference type="InterPro" id="IPR008271">
    <property type="entry name" value="Ser/Thr_kinase_AS"/>
</dbReference>
<dbReference type="PROSITE" id="PS00108">
    <property type="entry name" value="PROTEIN_KINASE_ST"/>
    <property type="match status" value="1"/>
</dbReference>
<dbReference type="OrthoDB" id="4062651at2759"/>
<organism evidence="3 4">
    <name type="scientific">Glonium stellatum</name>
    <dbReference type="NCBI Taxonomy" id="574774"/>
    <lineage>
        <taxon>Eukaryota</taxon>
        <taxon>Fungi</taxon>
        <taxon>Dikarya</taxon>
        <taxon>Ascomycota</taxon>
        <taxon>Pezizomycotina</taxon>
        <taxon>Dothideomycetes</taxon>
        <taxon>Pleosporomycetidae</taxon>
        <taxon>Gloniales</taxon>
        <taxon>Gloniaceae</taxon>
        <taxon>Glonium</taxon>
    </lineage>
</organism>
<dbReference type="GO" id="GO:0004672">
    <property type="term" value="F:protein kinase activity"/>
    <property type="evidence" value="ECO:0007669"/>
    <property type="project" value="InterPro"/>
</dbReference>
<feature type="compositionally biased region" description="Low complexity" evidence="1">
    <location>
        <begin position="465"/>
        <end position="482"/>
    </location>
</feature>
<dbReference type="InterPro" id="IPR000719">
    <property type="entry name" value="Prot_kinase_dom"/>
</dbReference>
<dbReference type="Pfam" id="PF00069">
    <property type="entry name" value="Pkinase"/>
    <property type="match status" value="1"/>
</dbReference>
<feature type="domain" description="Protein kinase" evidence="2">
    <location>
        <begin position="922"/>
        <end position="1196"/>
    </location>
</feature>
<dbReference type="SMART" id="SM00220">
    <property type="entry name" value="S_TKc"/>
    <property type="match status" value="1"/>
</dbReference>
<sequence length="1493" mass="167246">MLNTSQSYLPSSLDPLLSSHQSGYSIPSVHDFVPNESFDVNDTPNSNSWGNQFSPTMVVDDHIPAMTPLYPSLYVRPQIIGPAKRPLSNSSSEFPTPKRQLLADSHNSGHYVPVDIDSVTLDSIWTMDKQLGSSQSSQQSEGLPATPVFPEPRRTFSASQQEIGLDEDAADVCATWFSKRYSILPSDQDIEALSHLTKASTTAIRHWFGQMLKQGLAGHDSAYKSQSTLAGSQMSLEQQETLNEITEEVAQNATEENTGEQRACELHQLSEAQARRLSGKKSCTPTTIPEMLQRDESKIFQCTRKCGKRYGRKCDWKRNEEEGYPSKHWFCSLCRSRGERAKPCYRRYHFTQHFNNIHPTLSAADYEAASLVETEATFPRKCGFCPKRFVNRQERIDHIADHFKKGKCMLDWVDSDESDDFNDDNDDSPGGGGNGGSDSRSSDDKQNPDNNPDSEGWDNNEGNNQGDQSLDGSSDSANSPANASWRTVFLQGSLDNGQASETQGKDESIQSIRSQSPDSCIYQSLGEPFTSPPATSFSCSQGKQLPGVFTDPLLNLHNKFNQWHPDKRPDPSFSLNHLVFEHADSPRRTDLKYCAEDFRLRQLHQLPAPRELGGLFQRELHQSQREPWHSGTKRSLPSFSYLYESLICEISQVLENPSSPSSGIRKDIHILHTNNHHNDSPQDTVILRKSYASEHFTFKYHPKSAGNFDKTLNTKGISFSRLLTLLNLGIMGLLSQSSDTNGPHEPDSRPVPPVSQHNDTQPDNPSTWSKNSAANRRQNEKAREIWSFGCILSMIAAWSTHGSVASDQQFDHLLGIDPRKRRKYSKNWEREPEIVVDSEESACKVSMPAFQIAREIFGLGFSLGEAFGGVPSTSVDFGHQFCQGGQHHEISKGNLQKAHFKAEQADGAQANSIDSFWTRSSLASLRLLGTGGFSLVDEVLLRGTNLKICRKTLKKRDSSAFGDLIQEVGVLQQLRHPHIIRFLGTYSRGDSLAILLSPVADVTLSVWLDKYAVGIPLYGQDDMTKMFGCLASSIRYLHEKRPLIKHMDIKPQNILVMEGKYQFPHLVLSDFGISEISKENLSDAGSGPLTRRYCAPEVASSVSRGPEADVWSLGCVFLEMASAILQTANLGYRELQNEFREIKCYYHDIPRVYRWIDCLQGRQTNAGNGCTLETVKSMLNPNPVRRPDAGTISAIFTPGPCCVAWPTDIKSFPGPLEEISSLADVLLEKHDMGLQRELDFMGDTDLHQHHDCLQSAIHWFQSCSTQHLACNSISKHLQILPTRLLDIQEAGLDESPGRLISTTELPSSVDYVTLSYVWGNADQLILTTSNVHNMLHSLPKERLPQAVIDAISVTRRLGVRYLWVDSLCVIQDSQEDRQKECGWMAEVYRNAVLTIVVDAADDSSDPTTTPSDERLTIDWLSPGFAWDTRAWVLQERLLSKRVLHLTDKQMYWECNELKASETFPRGLPPLLWESIHCHSKQPLLQERDPTGLI</sequence>
<dbReference type="InterPro" id="IPR010730">
    <property type="entry name" value="HET"/>
</dbReference>
<protein>
    <recommendedName>
        <fullName evidence="2">Protein kinase domain-containing protein</fullName>
    </recommendedName>
</protein>
<evidence type="ECO:0000313" key="4">
    <source>
        <dbReference type="Proteomes" id="UP000250140"/>
    </source>
</evidence>
<dbReference type="InterPro" id="IPR011009">
    <property type="entry name" value="Kinase-like_dom_sf"/>
</dbReference>
<evidence type="ECO:0000259" key="2">
    <source>
        <dbReference type="PROSITE" id="PS50011"/>
    </source>
</evidence>
<dbReference type="Gene3D" id="1.10.510.10">
    <property type="entry name" value="Transferase(Phosphotransferase) domain 1"/>
    <property type="match status" value="1"/>
</dbReference>
<dbReference type="PANTHER" id="PTHR33112:SF16">
    <property type="entry name" value="HETEROKARYON INCOMPATIBILITY DOMAIN-CONTAINING PROTEIN"/>
    <property type="match status" value="1"/>
</dbReference>
<gene>
    <name evidence="3" type="ORF">AOQ84DRAFT_325384</name>
</gene>
<feature type="compositionally biased region" description="Polar residues" evidence="1">
    <location>
        <begin position="755"/>
        <end position="776"/>
    </location>
</feature>
<accession>A0A8E2ESA6</accession>
<feature type="region of interest" description="Disordered" evidence="1">
    <location>
        <begin position="131"/>
        <end position="152"/>
    </location>
</feature>
<dbReference type="PANTHER" id="PTHR33112">
    <property type="entry name" value="DOMAIN PROTEIN, PUTATIVE-RELATED"/>
    <property type="match status" value="1"/>
</dbReference>
<dbReference type="PROSITE" id="PS50011">
    <property type="entry name" value="PROTEIN_KINASE_DOM"/>
    <property type="match status" value="1"/>
</dbReference>
<evidence type="ECO:0000313" key="3">
    <source>
        <dbReference type="EMBL" id="OCL03773.1"/>
    </source>
</evidence>
<dbReference type="EMBL" id="KV750685">
    <property type="protein sequence ID" value="OCL03773.1"/>
    <property type="molecule type" value="Genomic_DNA"/>
</dbReference>
<dbReference type="CDD" id="cd00180">
    <property type="entry name" value="PKc"/>
    <property type="match status" value="1"/>
</dbReference>
<dbReference type="InterPro" id="IPR013087">
    <property type="entry name" value="Znf_C2H2_type"/>
</dbReference>
<dbReference type="Proteomes" id="UP000250140">
    <property type="component" value="Unassembled WGS sequence"/>
</dbReference>
<dbReference type="Gene3D" id="3.30.200.20">
    <property type="entry name" value="Phosphorylase Kinase, domain 1"/>
    <property type="match status" value="1"/>
</dbReference>
<dbReference type="PROSITE" id="PS00028">
    <property type="entry name" value="ZINC_FINGER_C2H2_1"/>
    <property type="match status" value="1"/>
</dbReference>
<reference evidence="3 4" key="1">
    <citation type="journal article" date="2016" name="Nat. Commun.">
        <title>Ectomycorrhizal ecology is imprinted in the genome of the dominant symbiotic fungus Cenococcum geophilum.</title>
        <authorList>
            <consortium name="DOE Joint Genome Institute"/>
            <person name="Peter M."/>
            <person name="Kohler A."/>
            <person name="Ohm R.A."/>
            <person name="Kuo A."/>
            <person name="Krutzmann J."/>
            <person name="Morin E."/>
            <person name="Arend M."/>
            <person name="Barry K.W."/>
            <person name="Binder M."/>
            <person name="Choi C."/>
            <person name="Clum A."/>
            <person name="Copeland A."/>
            <person name="Grisel N."/>
            <person name="Haridas S."/>
            <person name="Kipfer T."/>
            <person name="LaButti K."/>
            <person name="Lindquist E."/>
            <person name="Lipzen A."/>
            <person name="Maire R."/>
            <person name="Meier B."/>
            <person name="Mihaltcheva S."/>
            <person name="Molinier V."/>
            <person name="Murat C."/>
            <person name="Poggeler S."/>
            <person name="Quandt C.A."/>
            <person name="Sperisen C."/>
            <person name="Tritt A."/>
            <person name="Tisserant E."/>
            <person name="Crous P.W."/>
            <person name="Henrissat B."/>
            <person name="Nehls U."/>
            <person name="Egli S."/>
            <person name="Spatafora J.W."/>
            <person name="Grigoriev I.V."/>
            <person name="Martin F.M."/>
        </authorList>
    </citation>
    <scope>NUCLEOTIDE SEQUENCE [LARGE SCALE GENOMIC DNA]</scope>
    <source>
        <strain evidence="3 4">CBS 207.34</strain>
    </source>
</reference>
<feature type="region of interest" description="Disordered" evidence="1">
    <location>
        <begin position="737"/>
        <end position="776"/>
    </location>
</feature>
<feature type="region of interest" description="Disordered" evidence="1">
    <location>
        <begin position="496"/>
        <end position="515"/>
    </location>
</feature>
<proteinExistence type="predicted"/>
<keyword evidence="4" id="KW-1185">Reference proteome</keyword>
<dbReference type="GO" id="GO:0005524">
    <property type="term" value="F:ATP binding"/>
    <property type="evidence" value="ECO:0007669"/>
    <property type="project" value="InterPro"/>
</dbReference>
<dbReference type="SUPFAM" id="SSF56112">
    <property type="entry name" value="Protein kinase-like (PK-like)"/>
    <property type="match status" value="1"/>
</dbReference>
<dbReference type="Pfam" id="PF06985">
    <property type="entry name" value="HET"/>
    <property type="match status" value="1"/>
</dbReference>
<name>A0A8E2ESA6_9PEZI</name>
<evidence type="ECO:0000256" key="1">
    <source>
        <dbReference type="SAM" id="MobiDB-lite"/>
    </source>
</evidence>